<organism evidence="1 2">
    <name type="scientific">Methanocella arvoryzae (strain DSM 22066 / NBRC 105507 / MRE50)</name>
    <dbReference type="NCBI Taxonomy" id="351160"/>
    <lineage>
        <taxon>Archaea</taxon>
        <taxon>Methanobacteriati</taxon>
        <taxon>Methanobacteriota</taxon>
        <taxon>Stenosarchaea group</taxon>
        <taxon>Methanomicrobia</taxon>
        <taxon>Methanocellales</taxon>
        <taxon>Methanocellaceae</taxon>
        <taxon>Methanocella</taxon>
    </lineage>
</organism>
<evidence type="ECO:0000313" key="2">
    <source>
        <dbReference type="Proteomes" id="UP000000663"/>
    </source>
</evidence>
<name>Q0W2R7_METAR</name>
<gene>
    <name evidence="1" type="ORF">RCIX2207</name>
</gene>
<dbReference type="KEGG" id="rci:RCIX2207"/>
<evidence type="ECO:0000313" key="1">
    <source>
        <dbReference type="EMBL" id="CAJ37326.1"/>
    </source>
</evidence>
<dbReference type="eggNOG" id="arCOG11669">
    <property type="taxonomic scope" value="Archaea"/>
</dbReference>
<sequence>MMSAFRLNGGRVFYVEHECASATSESPNKKHLQHSQAHNSVYIVRMFYRGDLDVMQASVNEFAYMTDGVTGQGGASAYVNCPLCGSEGRVVTNKKGEVEIKEAFSGRMAQETPFR</sequence>
<dbReference type="AlphaFoldDB" id="Q0W2R7"/>
<keyword evidence="2" id="KW-1185">Reference proteome</keyword>
<dbReference type="EMBL" id="AM114193">
    <property type="protein sequence ID" value="CAJ37326.1"/>
    <property type="molecule type" value="Genomic_DNA"/>
</dbReference>
<reference evidence="1 2" key="1">
    <citation type="journal article" date="2006" name="Science">
        <title>Genome of rice cluster I archaea -- the key methane producers in the rice rhizosphere.</title>
        <authorList>
            <person name="Erkel C."/>
            <person name="Kube M."/>
            <person name="Reinhardt R."/>
            <person name="Liesack W."/>
        </authorList>
    </citation>
    <scope>NUCLEOTIDE SEQUENCE [LARGE SCALE GENOMIC DNA]</scope>
    <source>
        <strain evidence="2">DSM 22066 / NBRC 105507 / MRE50</strain>
    </source>
</reference>
<proteinExistence type="predicted"/>
<protein>
    <submittedName>
        <fullName evidence="1">Uncharacterized protein</fullName>
    </submittedName>
</protein>
<accession>Q0W2R7</accession>
<dbReference type="Proteomes" id="UP000000663">
    <property type="component" value="Chromosome"/>
</dbReference>